<keyword evidence="2" id="KW-1185">Reference proteome</keyword>
<comment type="caution">
    <text evidence="1">The sequence shown here is derived from an EMBL/GenBank/DDBJ whole genome shotgun (WGS) entry which is preliminary data.</text>
</comment>
<evidence type="ECO:0000313" key="1">
    <source>
        <dbReference type="EMBL" id="CAL8121350.1"/>
    </source>
</evidence>
<gene>
    <name evidence="1" type="ORF">ODALV1_LOCUS19342</name>
</gene>
<name>A0ABP1R6U5_9HEXA</name>
<dbReference type="Proteomes" id="UP001642540">
    <property type="component" value="Unassembled WGS sequence"/>
</dbReference>
<protein>
    <submittedName>
        <fullName evidence="1">Uncharacterized protein</fullName>
    </submittedName>
</protein>
<sequence>MENVLEESNLAQQELVLRTPLHVNSTINVLERFRRDSSQIRHTTTRSTHEKNQPKQVAPWMLASVDFMK</sequence>
<organism evidence="1 2">
    <name type="scientific">Orchesella dallaii</name>
    <dbReference type="NCBI Taxonomy" id="48710"/>
    <lineage>
        <taxon>Eukaryota</taxon>
        <taxon>Metazoa</taxon>
        <taxon>Ecdysozoa</taxon>
        <taxon>Arthropoda</taxon>
        <taxon>Hexapoda</taxon>
        <taxon>Collembola</taxon>
        <taxon>Entomobryomorpha</taxon>
        <taxon>Entomobryoidea</taxon>
        <taxon>Orchesellidae</taxon>
        <taxon>Orchesellinae</taxon>
        <taxon>Orchesella</taxon>
    </lineage>
</organism>
<reference evidence="1 2" key="1">
    <citation type="submission" date="2024-08" db="EMBL/GenBank/DDBJ databases">
        <authorList>
            <person name="Cucini C."/>
            <person name="Frati F."/>
        </authorList>
    </citation>
    <scope>NUCLEOTIDE SEQUENCE [LARGE SCALE GENOMIC DNA]</scope>
</reference>
<proteinExistence type="predicted"/>
<evidence type="ECO:0000313" key="2">
    <source>
        <dbReference type="Proteomes" id="UP001642540"/>
    </source>
</evidence>
<dbReference type="EMBL" id="CAXLJM020000065">
    <property type="protein sequence ID" value="CAL8121350.1"/>
    <property type="molecule type" value="Genomic_DNA"/>
</dbReference>
<accession>A0ABP1R6U5</accession>